<evidence type="ECO:0000313" key="2">
    <source>
        <dbReference type="Proteomes" id="UP001519460"/>
    </source>
</evidence>
<proteinExistence type="predicted"/>
<dbReference type="EMBL" id="JACVVK020000276">
    <property type="protein sequence ID" value="KAK7480691.1"/>
    <property type="molecule type" value="Genomic_DNA"/>
</dbReference>
<name>A0ABD0K1D1_9CAEN</name>
<organism evidence="1 2">
    <name type="scientific">Batillaria attramentaria</name>
    <dbReference type="NCBI Taxonomy" id="370345"/>
    <lineage>
        <taxon>Eukaryota</taxon>
        <taxon>Metazoa</taxon>
        <taxon>Spiralia</taxon>
        <taxon>Lophotrochozoa</taxon>
        <taxon>Mollusca</taxon>
        <taxon>Gastropoda</taxon>
        <taxon>Caenogastropoda</taxon>
        <taxon>Sorbeoconcha</taxon>
        <taxon>Cerithioidea</taxon>
        <taxon>Batillariidae</taxon>
        <taxon>Batillaria</taxon>
    </lineage>
</organism>
<keyword evidence="2" id="KW-1185">Reference proteome</keyword>
<dbReference type="Proteomes" id="UP001519460">
    <property type="component" value="Unassembled WGS sequence"/>
</dbReference>
<reference evidence="1 2" key="1">
    <citation type="journal article" date="2023" name="Sci. Data">
        <title>Genome assembly of the Korean intertidal mud-creeper Batillaria attramentaria.</title>
        <authorList>
            <person name="Patra A.K."/>
            <person name="Ho P.T."/>
            <person name="Jun S."/>
            <person name="Lee S.J."/>
            <person name="Kim Y."/>
            <person name="Won Y.J."/>
        </authorList>
    </citation>
    <scope>NUCLEOTIDE SEQUENCE [LARGE SCALE GENOMIC DNA]</scope>
    <source>
        <strain evidence="1">Wonlab-2016</strain>
    </source>
</reference>
<dbReference type="AlphaFoldDB" id="A0ABD0K1D1"/>
<evidence type="ECO:0000313" key="1">
    <source>
        <dbReference type="EMBL" id="KAK7480691.1"/>
    </source>
</evidence>
<comment type="caution">
    <text evidence="1">The sequence shown here is derived from an EMBL/GenBank/DDBJ whole genome shotgun (WGS) entry which is preliminary data.</text>
</comment>
<protein>
    <submittedName>
        <fullName evidence="1">Uncharacterized protein</fullName>
    </submittedName>
</protein>
<sequence>MTIYLSHVTKLAGRVNNPISLCPPSPLSLLPLRPLNLAVHRYITKEAFDGNWRRSAHTEVERPWALSNITCPMRHNNKGSESPVNH</sequence>
<gene>
    <name evidence="1" type="ORF">BaRGS_00028059</name>
</gene>
<accession>A0ABD0K1D1</accession>